<reference evidence="24" key="2">
    <citation type="submission" date="2017-06" db="EMBL/GenBank/DDBJ databases">
        <title>WGS assembly of Brachypodium distachyon.</title>
        <authorList>
            <consortium name="The International Brachypodium Initiative"/>
            <person name="Lucas S."/>
            <person name="Harmon-Smith M."/>
            <person name="Lail K."/>
            <person name="Tice H."/>
            <person name="Grimwood J."/>
            <person name="Bruce D."/>
            <person name="Barry K."/>
            <person name="Shu S."/>
            <person name="Lindquist E."/>
            <person name="Wang M."/>
            <person name="Pitluck S."/>
            <person name="Vogel J.P."/>
            <person name="Garvin D.F."/>
            <person name="Mockler T.C."/>
            <person name="Schmutz J."/>
            <person name="Rokhsar D."/>
            <person name="Bevan M.W."/>
        </authorList>
    </citation>
    <scope>NUCLEOTIDE SEQUENCE</scope>
    <source>
        <strain evidence="24">Bd21</strain>
    </source>
</reference>
<dbReference type="PANTHER" id="PTHR14741">
    <property type="entry name" value="S-ADENOSYLMETHIONINE-DEPENDENT METHYLTRANSFERASE RELATED"/>
    <property type="match status" value="1"/>
</dbReference>
<dbReference type="GeneID" id="100844736"/>
<evidence type="ECO:0000313" key="25">
    <source>
        <dbReference type="EnsemblPlants" id="KQK19226"/>
    </source>
</evidence>
<feature type="region of interest" description="Disordered" evidence="23">
    <location>
        <begin position="51"/>
        <end position="100"/>
    </location>
</feature>
<protein>
    <recommendedName>
        <fullName evidence="4">Trimethylguanosine synthase</fullName>
    </recommendedName>
    <alternativeName>
        <fullName evidence="18">Cap-specific guanine-N(2) methyltransferase</fullName>
    </alternativeName>
    <alternativeName>
        <fullName evidence="21">Nuclear receptor coactivator 6-interacting protein</fullName>
    </alternativeName>
    <alternativeName>
        <fullName evidence="22">PRIP-interacting protein with methyltransferase motif</fullName>
    </alternativeName>
</protein>
<comment type="catalytic activity">
    <reaction evidence="15">
        <text>a 5'-end (N(7)-methyl 5'-triphosphoguanosine)-ribonucleoside in snoRNA + S-adenosyl-L-methionine = a 5'-end (N(2),N(7)-dimethyl 5'-triphosphoguanosine)-ribonucleoside in snoRNA + S-adenosyl-L-homocysteine + H(+)</text>
        <dbReference type="Rhea" id="RHEA:78475"/>
        <dbReference type="Rhea" id="RHEA-COMP:19086"/>
        <dbReference type="Rhea" id="RHEA-COMP:19088"/>
        <dbReference type="ChEBI" id="CHEBI:15378"/>
        <dbReference type="ChEBI" id="CHEBI:57856"/>
        <dbReference type="ChEBI" id="CHEBI:59789"/>
        <dbReference type="ChEBI" id="CHEBI:156461"/>
        <dbReference type="ChEBI" id="CHEBI:172880"/>
    </reaction>
    <physiologicalReaction direction="left-to-right" evidence="15">
        <dbReference type="Rhea" id="RHEA:78476"/>
    </physiologicalReaction>
</comment>
<dbReference type="STRING" id="15368.A0A0Q3S289"/>
<sequence>MAKISATPRTARRRRRANAVWLLPNRPHCFLRLLATIPQISRYRRGLVAVPPSFRPTLPTSEERKSAIQPQTPSPIRDNEVETTSRQEAEEPQDPDAEGEAVAGKYWAHRHSLFSLYDRGVRMDAEGWYSATPEAIAAAQAARAAPAGLVVDAFAGVGGNSIQFAARGCYVVAVEIDPHKVELARHNARIYGVEDMIEFVVGDFFRLAPYLKADLVFLSPPWGGPSYNQTPMYTLDMLMPKDGYTTFQAAQKIAPNVIMFLPWNVDRSQVEELCWLSSPPLDFESEENYIQNRFKGITACFGNLAR</sequence>
<keyword evidence="12" id="KW-0539">Nucleus</keyword>
<evidence type="ECO:0000256" key="23">
    <source>
        <dbReference type="SAM" id="MobiDB-lite"/>
    </source>
</evidence>
<dbReference type="EnsemblPlants" id="KQK19226">
    <property type="protein sequence ID" value="KQK19226"/>
    <property type="gene ID" value="BRADI_1g47040v3"/>
</dbReference>
<dbReference type="Gramene" id="KQK19226">
    <property type="protein sequence ID" value="KQK19226"/>
    <property type="gene ID" value="BRADI_1g47040v3"/>
</dbReference>
<dbReference type="Gene3D" id="3.40.50.150">
    <property type="entry name" value="Vaccinia Virus protein VP39"/>
    <property type="match status" value="1"/>
</dbReference>
<evidence type="ECO:0000256" key="7">
    <source>
        <dbReference type="ARBA" id="ARBA00022603"/>
    </source>
</evidence>
<keyword evidence="26" id="KW-1185">Reference proteome</keyword>
<keyword evidence="10" id="KW-0805">Transcription regulation</keyword>
<dbReference type="KEGG" id="bdi:100844736"/>
<comment type="catalytic activity">
    <reaction evidence="17">
        <text>a 5'-end (N(7)-methyl 5'-triphosphoguanosine)-ribonucleoside in snRNA + S-adenosyl-L-methionine = a 5'-end (N(2),N(7)-dimethyl 5'-triphosphoguanosine)-ribonucleoside in snRNA + S-adenosyl-L-homocysteine + H(+)</text>
        <dbReference type="Rhea" id="RHEA:78471"/>
        <dbReference type="Rhea" id="RHEA-COMP:19085"/>
        <dbReference type="Rhea" id="RHEA-COMP:19087"/>
        <dbReference type="ChEBI" id="CHEBI:15378"/>
        <dbReference type="ChEBI" id="CHEBI:57856"/>
        <dbReference type="ChEBI" id="CHEBI:59789"/>
        <dbReference type="ChEBI" id="CHEBI:156461"/>
        <dbReference type="ChEBI" id="CHEBI:172880"/>
    </reaction>
    <physiologicalReaction direction="left-to-right" evidence="17">
        <dbReference type="Rhea" id="RHEA:78472"/>
    </physiologicalReaction>
</comment>
<proteinExistence type="inferred from homology"/>
<evidence type="ECO:0000256" key="8">
    <source>
        <dbReference type="ARBA" id="ARBA00022679"/>
    </source>
</evidence>
<evidence type="ECO:0000256" key="9">
    <source>
        <dbReference type="ARBA" id="ARBA00022691"/>
    </source>
</evidence>
<dbReference type="GO" id="GO:0005634">
    <property type="term" value="C:nucleus"/>
    <property type="evidence" value="ECO:0000318"/>
    <property type="project" value="GO_Central"/>
</dbReference>
<dbReference type="ExpressionAtlas" id="A0A0Q3S289">
    <property type="expression patterns" value="baseline"/>
</dbReference>
<comment type="catalytic activity">
    <reaction evidence="14">
        <text>a 5'-end (N(2),N(7)-dimethyl 5'-triphosphoguanosine)-ribonucleoside in snoRNA + S-adenosyl-L-methionine = a 5'-end (N(2),N(2),N(7)-trimethyl 5'-triphosphoguanosine)-ribonucleoside in snoRNA + S-adenosyl-L-homocysteine + H(+)</text>
        <dbReference type="Rhea" id="RHEA:78507"/>
        <dbReference type="Rhea" id="RHEA-COMP:19088"/>
        <dbReference type="Rhea" id="RHEA-COMP:19090"/>
        <dbReference type="ChEBI" id="CHEBI:15378"/>
        <dbReference type="ChEBI" id="CHEBI:57856"/>
        <dbReference type="ChEBI" id="CHEBI:59789"/>
        <dbReference type="ChEBI" id="CHEBI:167623"/>
        <dbReference type="ChEBI" id="CHEBI:172880"/>
    </reaction>
    <physiologicalReaction direction="left-to-right" evidence="14">
        <dbReference type="Rhea" id="RHEA:78508"/>
    </physiologicalReaction>
</comment>
<comment type="function">
    <text evidence="19">Catalyzes the 2 serial methylation steps for the conversion of the 7-monomethylguanosine (m(7)G) caps of snRNAs and snoRNAs to a 2,2,7-trimethylguanosine (m(2,2,7)G) cap structure. The enzyme is specific for guanine, and N7 methylation must precede N2 methylation. Hypermethylation of the m7G cap of U snRNAs leads to their concentration in nuclear foci, their colocalization with coilin and the formation of canonical Cajal bodies (CBs). Plays a role in transcriptional regulation.</text>
</comment>
<dbReference type="RefSeq" id="XP_010227929.1">
    <property type="nucleotide sequence ID" value="XM_010229627.3"/>
</dbReference>
<dbReference type="GO" id="GO:0005730">
    <property type="term" value="C:nucleolus"/>
    <property type="evidence" value="ECO:0007669"/>
    <property type="project" value="UniProtKB-SubCell"/>
</dbReference>
<dbReference type="GO" id="GO:0005737">
    <property type="term" value="C:cytoplasm"/>
    <property type="evidence" value="ECO:0007669"/>
    <property type="project" value="UniProtKB-SubCell"/>
</dbReference>
<reference evidence="25" key="3">
    <citation type="submission" date="2018-08" db="UniProtKB">
        <authorList>
            <consortium name="EnsemblPlants"/>
        </authorList>
    </citation>
    <scope>IDENTIFICATION</scope>
    <source>
        <strain evidence="25">cv. Bd21</strain>
    </source>
</reference>
<evidence type="ECO:0000256" key="10">
    <source>
        <dbReference type="ARBA" id="ARBA00023015"/>
    </source>
</evidence>
<comment type="catalytic activity">
    <reaction evidence="16">
        <text>a 5'-end (N(2),N(7)-dimethyl 5'-triphosphoguanosine)-ribonucleoside in snRNA + S-adenosyl-L-methionine = a 5'-end (N(2),N(2),N(7)-trimethyl 5'-triphosphoguanosine)-ribonucleoside in snRNA + S-adenosyl-L-homocysteine + H(+)</text>
        <dbReference type="Rhea" id="RHEA:78479"/>
        <dbReference type="Rhea" id="RHEA-COMP:19087"/>
        <dbReference type="Rhea" id="RHEA-COMP:19089"/>
        <dbReference type="ChEBI" id="CHEBI:15378"/>
        <dbReference type="ChEBI" id="CHEBI:57856"/>
        <dbReference type="ChEBI" id="CHEBI:59789"/>
        <dbReference type="ChEBI" id="CHEBI:167623"/>
        <dbReference type="ChEBI" id="CHEBI:172880"/>
    </reaction>
    <physiologicalReaction direction="left-to-right" evidence="16">
        <dbReference type="Rhea" id="RHEA:78480"/>
    </physiologicalReaction>
</comment>
<evidence type="ECO:0000256" key="22">
    <source>
        <dbReference type="ARBA" id="ARBA00081504"/>
    </source>
</evidence>
<dbReference type="Pfam" id="PF09445">
    <property type="entry name" value="Methyltransf_15"/>
    <property type="match status" value="1"/>
</dbReference>
<keyword evidence="6" id="KW-0597">Phosphoprotein</keyword>
<evidence type="ECO:0000256" key="15">
    <source>
        <dbReference type="ARBA" id="ARBA00048740"/>
    </source>
</evidence>
<dbReference type="GO" id="GO:0071164">
    <property type="term" value="F:RNA cap trimethylguanosine synthase activity"/>
    <property type="evidence" value="ECO:0000318"/>
    <property type="project" value="GO_Central"/>
</dbReference>
<dbReference type="GO" id="GO:0015030">
    <property type="term" value="C:Cajal body"/>
    <property type="evidence" value="ECO:0007669"/>
    <property type="project" value="UniProtKB-SubCell"/>
</dbReference>
<evidence type="ECO:0000256" key="17">
    <source>
        <dbReference type="ARBA" id="ARBA00049075"/>
    </source>
</evidence>
<keyword evidence="9" id="KW-0949">S-adenosyl-L-methionine</keyword>
<evidence type="ECO:0000256" key="1">
    <source>
        <dbReference type="ARBA" id="ARBA00004408"/>
    </source>
</evidence>
<evidence type="ECO:0000256" key="5">
    <source>
        <dbReference type="ARBA" id="ARBA00022490"/>
    </source>
</evidence>
<organism evidence="24">
    <name type="scientific">Brachypodium distachyon</name>
    <name type="common">Purple false brome</name>
    <name type="synonym">Trachynia distachya</name>
    <dbReference type="NCBI Taxonomy" id="15368"/>
    <lineage>
        <taxon>Eukaryota</taxon>
        <taxon>Viridiplantae</taxon>
        <taxon>Streptophyta</taxon>
        <taxon>Embryophyta</taxon>
        <taxon>Tracheophyta</taxon>
        <taxon>Spermatophyta</taxon>
        <taxon>Magnoliopsida</taxon>
        <taxon>Liliopsida</taxon>
        <taxon>Poales</taxon>
        <taxon>Poaceae</taxon>
        <taxon>BOP clade</taxon>
        <taxon>Pooideae</taxon>
        <taxon>Stipodae</taxon>
        <taxon>Brachypodieae</taxon>
        <taxon>Brachypodium</taxon>
    </lineage>
</organism>
<comment type="subunit">
    <text evidence="20">May form homooligomers. Interacts with CREBBP/CBP, EED/WAIT1, EP300/P300, NCOA6/PRIP, PPARBP/PBP and SMN.</text>
</comment>
<evidence type="ECO:0000256" key="4">
    <source>
        <dbReference type="ARBA" id="ARBA00018517"/>
    </source>
</evidence>
<evidence type="ECO:0000256" key="16">
    <source>
        <dbReference type="ARBA" id="ARBA00048763"/>
    </source>
</evidence>
<evidence type="ECO:0000256" key="11">
    <source>
        <dbReference type="ARBA" id="ARBA00023163"/>
    </source>
</evidence>
<evidence type="ECO:0000256" key="2">
    <source>
        <dbReference type="ARBA" id="ARBA00004496"/>
    </source>
</evidence>
<dbReference type="SUPFAM" id="SSF53335">
    <property type="entry name" value="S-adenosyl-L-methionine-dependent methyltransferases"/>
    <property type="match status" value="1"/>
</dbReference>
<accession>A0A0Q3S289</accession>
<keyword evidence="11" id="KW-0804">Transcription</keyword>
<evidence type="ECO:0000256" key="21">
    <source>
        <dbReference type="ARBA" id="ARBA00079339"/>
    </source>
</evidence>
<evidence type="ECO:0000256" key="6">
    <source>
        <dbReference type="ARBA" id="ARBA00022553"/>
    </source>
</evidence>
<dbReference type="EMBL" id="CM000880">
    <property type="protein sequence ID" value="KQK19226.1"/>
    <property type="molecule type" value="Genomic_DNA"/>
</dbReference>
<dbReference type="PANTHER" id="PTHR14741:SF41">
    <property type="entry name" value="TRIMETHYLGUANOSINE SYNTHASE"/>
    <property type="match status" value="1"/>
</dbReference>
<dbReference type="InterPro" id="IPR029063">
    <property type="entry name" value="SAM-dependent_MTases_sf"/>
</dbReference>
<comment type="subcellular location">
    <subcellularLocation>
        <location evidence="2">Cytoplasm</location>
    </subcellularLocation>
    <subcellularLocation>
        <location evidence="1">Nucleus</location>
        <location evidence="1">Cajal body</location>
    </subcellularLocation>
    <subcellularLocation>
        <location evidence="3">Nucleus</location>
        <location evidence="3">Nucleolus</location>
    </subcellularLocation>
</comment>
<evidence type="ECO:0000313" key="26">
    <source>
        <dbReference type="Proteomes" id="UP000008810"/>
    </source>
</evidence>
<feature type="compositionally biased region" description="Basic and acidic residues" evidence="23">
    <location>
        <begin position="77"/>
        <end position="89"/>
    </location>
</feature>
<evidence type="ECO:0000256" key="3">
    <source>
        <dbReference type="ARBA" id="ARBA00004604"/>
    </source>
</evidence>
<dbReference type="AlphaFoldDB" id="A0A0Q3S289"/>
<dbReference type="FunFam" id="3.40.50.150:FF:000066">
    <property type="entry name" value="Trimethylguanosine synthase 1"/>
    <property type="match status" value="1"/>
</dbReference>
<comment type="similarity">
    <text evidence="13">Belongs to the methyltransferase superfamily. Trimethylguanosine synthase family.</text>
</comment>
<evidence type="ECO:0000256" key="20">
    <source>
        <dbReference type="ARBA" id="ARBA00064494"/>
    </source>
</evidence>
<evidence type="ECO:0000256" key="19">
    <source>
        <dbReference type="ARBA" id="ARBA00057179"/>
    </source>
</evidence>
<evidence type="ECO:0000256" key="18">
    <source>
        <dbReference type="ARBA" id="ARBA00049790"/>
    </source>
</evidence>
<reference evidence="24 25" key="1">
    <citation type="journal article" date="2010" name="Nature">
        <title>Genome sequencing and analysis of the model grass Brachypodium distachyon.</title>
        <authorList>
            <consortium name="International Brachypodium Initiative"/>
        </authorList>
    </citation>
    <scope>NUCLEOTIDE SEQUENCE [LARGE SCALE GENOMIC DNA]</scope>
    <source>
        <strain evidence="24">Bd21</strain>
        <strain evidence="25">cv. Bd21</strain>
    </source>
</reference>
<dbReference type="GO" id="GO:0036261">
    <property type="term" value="P:7-methylguanosine cap hypermethylation"/>
    <property type="evidence" value="ECO:0000318"/>
    <property type="project" value="GO_Central"/>
</dbReference>
<evidence type="ECO:0000256" key="13">
    <source>
        <dbReference type="ARBA" id="ARBA00025783"/>
    </source>
</evidence>
<dbReference type="Proteomes" id="UP000008810">
    <property type="component" value="Chromosome 1"/>
</dbReference>
<evidence type="ECO:0000256" key="14">
    <source>
        <dbReference type="ARBA" id="ARBA00047418"/>
    </source>
</evidence>
<feature type="compositionally biased region" description="Acidic residues" evidence="23">
    <location>
        <begin position="90"/>
        <end position="99"/>
    </location>
</feature>
<dbReference type="OrthoDB" id="194443at2759"/>
<keyword evidence="7" id="KW-0489">Methyltransferase</keyword>
<gene>
    <name evidence="25" type="primary">LOC100844736</name>
    <name evidence="24" type="ORF">BRADI_1g47040v3</name>
</gene>
<keyword evidence="5" id="KW-0963">Cytoplasm</keyword>
<dbReference type="CDD" id="cd02440">
    <property type="entry name" value="AdoMet_MTases"/>
    <property type="match status" value="1"/>
</dbReference>
<name>A0A0Q3S289_BRADI</name>
<evidence type="ECO:0000313" key="24">
    <source>
        <dbReference type="EMBL" id="KQK19226.1"/>
    </source>
</evidence>
<dbReference type="InterPro" id="IPR019012">
    <property type="entry name" value="RNA_cap_Gua-N2-MeTrfase"/>
</dbReference>
<evidence type="ECO:0000256" key="12">
    <source>
        <dbReference type="ARBA" id="ARBA00023242"/>
    </source>
</evidence>
<keyword evidence="8" id="KW-0808">Transferase</keyword>